<dbReference type="EMBL" id="FMUR01000022">
    <property type="protein sequence ID" value="SCY52514.1"/>
    <property type="molecule type" value="Genomic_DNA"/>
</dbReference>
<reference evidence="5" key="1">
    <citation type="submission" date="2016-10" db="EMBL/GenBank/DDBJ databases">
        <authorList>
            <person name="Varghese N."/>
            <person name="Submissions S."/>
        </authorList>
    </citation>
    <scope>NUCLEOTIDE SEQUENCE [LARGE SCALE GENOMIC DNA]</scope>
    <source>
        <strain evidence="5">XBD2006</strain>
    </source>
</reference>
<dbReference type="Pfam" id="PF08308">
    <property type="entry name" value="PEGA"/>
    <property type="match status" value="1"/>
</dbReference>
<feature type="compositionally biased region" description="Basic and acidic residues" evidence="1">
    <location>
        <begin position="562"/>
        <end position="602"/>
    </location>
</feature>
<feature type="chain" id="PRO_5038397753" evidence="2">
    <location>
        <begin position="22"/>
        <end position="611"/>
    </location>
</feature>
<evidence type="ECO:0000313" key="5">
    <source>
        <dbReference type="Proteomes" id="UP000183047"/>
    </source>
</evidence>
<proteinExistence type="predicted"/>
<organism evidence="4 5">
    <name type="scientific">Butyrivibrio hungatei</name>
    <dbReference type="NCBI Taxonomy" id="185008"/>
    <lineage>
        <taxon>Bacteria</taxon>
        <taxon>Bacillati</taxon>
        <taxon>Bacillota</taxon>
        <taxon>Clostridia</taxon>
        <taxon>Lachnospirales</taxon>
        <taxon>Lachnospiraceae</taxon>
        <taxon>Butyrivibrio</taxon>
    </lineage>
</organism>
<feature type="signal peptide" evidence="2">
    <location>
        <begin position="1"/>
        <end position="21"/>
    </location>
</feature>
<feature type="region of interest" description="Disordered" evidence="1">
    <location>
        <begin position="466"/>
        <end position="611"/>
    </location>
</feature>
<keyword evidence="2" id="KW-0732">Signal</keyword>
<protein>
    <submittedName>
        <fullName evidence="4">PEGA domain-containing protein</fullName>
    </submittedName>
</protein>
<dbReference type="RefSeq" id="WP_074463323.1">
    <property type="nucleotide sequence ID" value="NZ_FMUR01000022.1"/>
</dbReference>
<dbReference type="PROSITE" id="PS51257">
    <property type="entry name" value="PROKAR_LIPOPROTEIN"/>
    <property type="match status" value="1"/>
</dbReference>
<feature type="compositionally biased region" description="Low complexity" evidence="1">
    <location>
        <begin position="344"/>
        <end position="357"/>
    </location>
</feature>
<evidence type="ECO:0000256" key="1">
    <source>
        <dbReference type="SAM" id="MobiDB-lite"/>
    </source>
</evidence>
<dbReference type="AlphaFoldDB" id="A0A1G5GLZ9"/>
<sequence length="611" mass="65814">MGKFAKSARALAAVFLAAVFACVYSVNISAAAKSEKKSISLIGKYDSSDTASVRSIDSENKTIRFRNHSTGKTYTLSYDNTSMMYDLRGTPMSARLLEEGQIVDVNFLKSSKHITSLKVSDEAWTIDNTRSHELVRGDGTAKIQGETYKLDSRTLILADGEPAIAENVLTTDNIKAYGIGKEVYSVVVTSGHGYVSLSSDTVDNHSLVGAWLELDNDVIYKISPNMLLSAPEGDYTLQIIGNGAEYKTNVSINRNEETVIDTRNVRVTKPKEGLVSFEVTPADAEIYIDGEQVFADTSKSVSYGYHNLKVMAEGYITQNKYLKVGTPKSVVKIELEPESDDADSSSSSLSDSSSFASSHEKTNKSSSAVSVATLPGKSSAATSASSITDKDKVKKQKNKVIEGYKIYVDEPVGAEMFFDGNYIGVVPTSLKKISGNHEITLRKNGYITKSLRVSIDTDESDVSYNLGEMTEVKKETETKHKEEESPVAASTEKTVEKPADSASGLTTHDAVSKDGSSSSGKSDTSAATERTTATAHYASTASSEEDDSSSKKSTAEAAAKSSTKEDVTTTSDKENSVNKNNKDKKEDGDDKEEAEKNKDKSDAANTASGEE</sequence>
<name>A0A1G5GLZ9_9FIRM</name>
<gene>
    <name evidence="4" type="ORF">SAMN02910451_02940</name>
</gene>
<dbReference type="InterPro" id="IPR013229">
    <property type="entry name" value="PEGA"/>
</dbReference>
<keyword evidence="5" id="KW-1185">Reference proteome</keyword>
<evidence type="ECO:0000256" key="2">
    <source>
        <dbReference type="SAM" id="SignalP"/>
    </source>
</evidence>
<dbReference type="Proteomes" id="UP000183047">
    <property type="component" value="Unassembled WGS sequence"/>
</dbReference>
<evidence type="ECO:0000313" key="4">
    <source>
        <dbReference type="EMBL" id="SCY52514.1"/>
    </source>
</evidence>
<feature type="region of interest" description="Disordered" evidence="1">
    <location>
        <begin position="336"/>
        <end position="361"/>
    </location>
</feature>
<accession>A0A1G5GLZ9</accession>
<evidence type="ECO:0000259" key="3">
    <source>
        <dbReference type="Pfam" id="PF08308"/>
    </source>
</evidence>
<feature type="compositionally biased region" description="Low complexity" evidence="1">
    <location>
        <begin position="513"/>
        <end position="542"/>
    </location>
</feature>
<feature type="domain" description="PEGA" evidence="3">
    <location>
        <begin position="410"/>
        <end position="459"/>
    </location>
</feature>
<feature type="compositionally biased region" description="Basic and acidic residues" evidence="1">
    <location>
        <begin position="470"/>
        <end position="484"/>
    </location>
</feature>